<organism evidence="1 2">
    <name type="scientific">Pseudotamlana carrageenivorans</name>
    <dbReference type="NCBI Taxonomy" id="2069432"/>
    <lineage>
        <taxon>Bacteria</taxon>
        <taxon>Pseudomonadati</taxon>
        <taxon>Bacteroidota</taxon>
        <taxon>Flavobacteriia</taxon>
        <taxon>Flavobacteriales</taxon>
        <taxon>Flavobacteriaceae</taxon>
        <taxon>Pseudotamlana</taxon>
    </lineage>
</organism>
<sequence>MASLNPLNSNLDQRKVKHLLRRATFNYTKNQIDAFIGMTPADVIDKLITPTTNALAEPYDPLPMDNPDGFWTSATTATDEFENERRKRGLVAGWWWYNAVNETSLKHKLSFFLHTCFNVAKDDGAGPSSFYYDYLRLLDFYAYGNLKTLAKKITMDNAMLVYLDNTRNNKNNPNENYAREFFELFTILEGEQVGEGNYTNYTEEDIQQATRVFSGYKVDKTRSFIDPDTGIPTGYIDFELHDPDNKTFSPAFNNTTITGKGTPTEILTELSEFVDMVFAQPKTAKSYCRKLYRYFVKSTWNEEVENDIIAPLALQLIANDYDIIPVVKTLLSSEHFFDSDDSNNQDEIIGSIIKSPLQLLSEICTVFQVTFPDPTTNALTYYNEFFYKFIHNNYFVFSGTNLFSPEEVAGYPAYYQEPHYDRNWFSSNTIIGRYRLIESLIAGKNTIGNGAIYAALDTVLFVKNNLPNASDPNLLITEMAELLYPESIDSDRTNYFKSFLVDEGFPDYYWSGAWNKYLNSNNATTVKTRLDALVIAMVNAAEFQLM</sequence>
<keyword evidence="2" id="KW-1185">Reference proteome</keyword>
<dbReference type="Pfam" id="PF08811">
    <property type="entry name" value="DUF1800"/>
    <property type="match status" value="1"/>
</dbReference>
<evidence type="ECO:0008006" key="3">
    <source>
        <dbReference type="Google" id="ProtNLM"/>
    </source>
</evidence>
<evidence type="ECO:0000313" key="2">
    <source>
        <dbReference type="Proteomes" id="UP000236592"/>
    </source>
</evidence>
<evidence type="ECO:0000313" key="1">
    <source>
        <dbReference type="EMBL" id="AUS04613.1"/>
    </source>
</evidence>
<dbReference type="AlphaFoldDB" id="A0A2I7SFB9"/>
<dbReference type="EMBL" id="CP025938">
    <property type="protein sequence ID" value="AUS04613.1"/>
    <property type="molecule type" value="Genomic_DNA"/>
</dbReference>
<dbReference type="OrthoDB" id="9772295at2"/>
<reference evidence="2" key="1">
    <citation type="submission" date="2018-01" db="EMBL/GenBank/DDBJ databases">
        <title>Complete genome of Tamlana sp. UJ94.</title>
        <authorList>
            <person name="Jung J."/>
            <person name="Chung D."/>
            <person name="Bae S.S."/>
            <person name="Baek K."/>
        </authorList>
    </citation>
    <scope>NUCLEOTIDE SEQUENCE [LARGE SCALE GENOMIC DNA]</scope>
    <source>
        <strain evidence="2">UJ94</strain>
    </source>
</reference>
<proteinExistence type="predicted"/>
<dbReference type="InterPro" id="IPR014917">
    <property type="entry name" value="DUF1800"/>
</dbReference>
<dbReference type="KEGG" id="taj:C1A40_03605"/>
<gene>
    <name evidence="1" type="ORF">C1A40_03605</name>
</gene>
<protein>
    <recommendedName>
        <fullName evidence="3">DUF1800 domain-containing protein</fullName>
    </recommendedName>
</protein>
<name>A0A2I7SFB9_9FLAO</name>
<dbReference type="Proteomes" id="UP000236592">
    <property type="component" value="Chromosome"/>
</dbReference>
<accession>A0A2I7SFB9</accession>
<dbReference type="RefSeq" id="WP_102994713.1">
    <property type="nucleotide sequence ID" value="NZ_CP025938.1"/>
</dbReference>